<protein>
    <submittedName>
        <fullName evidence="1">Uncharacterized protein</fullName>
    </submittedName>
</protein>
<dbReference type="Proteomes" id="UP000503540">
    <property type="component" value="Chromosome"/>
</dbReference>
<gene>
    <name evidence="1" type="ORF">F5544_06405</name>
</gene>
<evidence type="ECO:0000313" key="2">
    <source>
        <dbReference type="Proteomes" id="UP000503540"/>
    </source>
</evidence>
<evidence type="ECO:0000313" key="1">
    <source>
        <dbReference type="EMBL" id="QIS09192.1"/>
    </source>
</evidence>
<organism evidence="1 2">
    <name type="scientific">Nocardia arthritidis</name>
    <dbReference type="NCBI Taxonomy" id="228602"/>
    <lineage>
        <taxon>Bacteria</taxon>
        <taxon>Bacillati</taxon>
        <taxon>Actinomycetota</taxon>
        <taxon>Actinomycetes</taxon>
        <taxon>Mycobacteriales</taxon>
        <taxon>Nocardiaceae</taxon>
        <taxon>Nocardia</taxon>
    </lineage>
</organism>
<name>A0A6G9Y7J9_9NOCA</name>
<dbReference type="RefSeq" id="WP_167472333.1">
    <property type="nucleotide sequence ID" value="NZ_CP046172.1"/>
</dbReference>
<dbReference type="KEGG" id="nah:F5544_06405"/>
<proteinExistence type="predicted"/>
<dbReference type="AlphaFoldDB" id="A0A6G9Y7J9"/>
<accession>A0A6G9Y7J9</accession>
<dbReference type="EMBL" id="CP046172">
    <property type="protein sequence ID" value="QIS09192.1"/>
    <property type="molecule type" value="Genomic_DNA"/>
</dbReference>
<sequence>MNVTDNSDITYALGHFSIAVGSDVTVAKSDDTNGLTAKIWYTVYIYDFYYYHLSSDGSWDIERAFKTGVDGDMRQLEEAGWARSFRVRGDGTPDGGGYWSGAL</sequence>
<keyword evidence="2" id="KW-1185">Reference proteome</keyword>
<reference evidence="1 2" key="1">
    <citation type="journal article" date="2019" name="ACS Chem. Biol.">
        <title>Identification and Mobilization of a Cryptic Antibiotic Biosynthesis Gene Locus from a Human-Pathogenic Nocardia Isolate.</title>
        <authorList>
            <person name="Herisse M."/>
            <person name="Ishida K."/>
            <person name="Porter J.L."/>
            <person name="Howden B."/>
            <person name="Hertweck C."/>
            <person name="Stinear T.P."/>
            <person name="Pidot S.J."/>
        </authorList>
    </citation>
    <scope>NUCLEOTIDE SEQUENCE [LARGE SCALE GENOMIC DNA]</scope>
    <source>
        <strain evidence="1 2">AUSMDU00012717</strain>
    </source>
</reference>